<keyword evidence="8" id="KW-1185">Reference proteome</keyword>
<dbReference type="Gene3D" id="2.170.150.20">
    <property type="entry name" value="Peptide methionine sulfoxide reductase"/>
    <property type="match status" value="1"/>
</dbReference>
<evidence type="ECO:0000256" key="1">
    <source>
        <dbReference type="ARBA" id="ARBA00007174"/>
    </source>
</evidence>
<dbReference type="EMBL" id="APND01000001">
    <property type="protein sequence ID" value="MES1928214.1"/>
    <property type="molecule type" value="Genomic_DNA"/>
</dbReference>
<evidence type="ECO:0000259" key="6">
    <source>
        <dbReference type="PROSITE" id="PS51790"/>
    </source>
</evidence>
<dbReference type="Proteomes" id="UP001460888">
    <property type="component" value="Unassembled WGS sequence"/>
</dbReference>
<comment type="caution">
    <text evidence="7">The sequence shown here is derived from an EMBL/GenBank/DDBJ whole genome shotgun (WGS) entry which is preliminary data.</text>
</comment>
<gene>
    <name evidence="7" type="ORF">SADO_03125</name>
</gene>
<dbReference type="InterPro" id="IPR028427">
    <property type="entry name" value="Met_Sox_Rdtase_MsrB"/>
</dbReference>
<keyword evidence="5" id="KW-0732">Signal</keyword>
<dbReference type="EC" id="1.8.4.12" evidence="2"/>
<dbReference type="Pfam" id="PF01641">
    <property type="entry name" value="SelR"/>
    <property type="match status" value="1"/>
</dbReference>
<dbReference type="PANTHER" id="PTHR10173">
    <property type="entry name" value="METHIONINE SULFOXIDE REDUCTASE"/>
    <property type="match status" value="1"/>
</dbReference>
<dbReference type="PANTHER" id="PTHR10173:SF52">
    <property type="entry name" value="METHIONINE-R-SULFOXIDE REDUCTASE B1"/>
    <property type="match status" value="1"/>
</dbReference>
<keyword evidence="3" id="KW-0560">Oxidoreductase</keyword>
<protein>
    <recommendedName>
        <fullName evidence="2">peptide-methionine (R)-S-oxide reductase</fullName>
        <ecNumber evidence="2">1.8.4.12</ecNumber>
    </recommendedName>
</protein>
<feature type="domain" description="MsrB" evidence="6">
    <location>
        <begin position="73"/>
        <end position="195"/>
    </location>
</feature>
<dbReference type="SUPFAM" id="SSF51316">
    <property type="entry name" value="Mss4-like"/>
    <property type="match status" value="1"/>
</dbReference>
<proteinExistence type="inferred from homology"/>
<feature type="signal peptide" evidence="5">
    <location>
        <begin position="1"/>
        <end position="43"/>
    </location>
</feature>
<evidence type="ECO:0000313" key="8">
    <source>
        <dbReference type="Proteomes" id="UP001460888"/>
    </source>
</evidence>
<feature type="chain" id="PRO_5046277926" description="peptide-methionine (R)-S-oxide reductase" evidence="5">
    <location>
        <begin position="44"/>
        <end position="198"/>
    </location>
</feature>
<evidence type="ECO:0000256" key="4">
    <source>
        <dbReference type="ARBA" id="ARBA00048488"/>
    </source>
</evidence>
<name>A0ABV2AX43_9GAMM</name>
<dbReference type="InterPro" id="IPR011057">
    <property type="entry name" value="Mss4-like_sf"/>
</dbReference>
<dbReference type="NCBIfam" id="TIGR00357">
    <property type="entry name" value="peptide-methionine (R)-S-oxide reductase MsrB"/>
    <property type="match status" value="1"/>
</dbReference>
<evidence type="ECO:0000256" key="3">
    <source>
        <dbReference type="ARBA" id="ARBA00023002"/>
    </source>
</evidence>
<dbReference type="InterPro" id="IPR002579">
    <property type="entry name" value="Met_Sox_Rdtase_MsrB_dom"/>
</dbReference>
<evidence type="ECO:0000256" key="5">
    <source>
        <dbReference type="SAM" id="SignalP"/>
    </source>
</evidence>
<dbReference type="PROSITE" id="PS51790">
    <property type="entry name" value="MSRB"/>
    <property type="match status" value="1"/>
</dbReference>
<reference evidence="7 8" key="1">
    <citation type="submission" date="2013-03" db="EMBL/GenBank/DDBJ databases">
        <title>Salinisphaera dokdonensis CL-ES53 Genome Sequencing.</title>
        <authorList>
            <person name="Li C."/>
            <person name="Lai Q."/>
            <person name="Shao Z."/>
        </authorList>
    </citation>
    <scope>NUCLEOTIDE SEQUENCE [LARGE SCALE GENOMIC DNA]</scope>
    <source>
        <strain evidence="7 8">CL-ES53</strain>
    </source>
</reference>
<dbReference type="RefSeq" id="WP_353109151.1">
    <property type="nucleotide sequence ID" value="NZ_APND01000001.1"/>
</dbReference>
<evidence type="ECO:0000256" key="2">
    <source>
        <dbReference type="ARBA" id="ARBA00012499"/>
    </source>
</evidence>
<comment type="similarity">
    <text evidence="1">Belongs to the MsrB Met sulfoxide reductase family.</text>
</comment>
<dbReference type="PROSITE" id="PS51318">
    <property type="entry name" value="TAT"/>
    <property type="match status" value="1"/>
</dbReference>
<comment type="catalytic activity">
    <reaction evidence="4">
        <text>L-methionyl-[protein] + [thioredoxin]-disulfide + H2O = L-methionyl-(R)-S-oxide-[protein] + [thioredoxin]-dithiol</text>
        <dbReference type="Rhea" id="RHEA:24164"/>
        <dbReference type="Rhea" id="RHEA-COMP:10698"/>
        <dbReference type="Rhea" id="RHEA-COMP:10700"/>
        <dbReference type="Rhea" id="RHEA-COMP:12313"/>
        <dbReference type="Rhea" id="RHEA-COMP:12314"/>
        <dbReference type="ChEBI" id="CHEBI:15377"/>
        <dbReference type="ChEBI" id="CHEBI:16044"/>
        <dbReference type="ChEBI" id="CHEBI:29950"/>
        <dbReference type="ChEBI" id="CHEBI:45764"/>
        <dbReference type="ChEBI" id="CHEBI:50058"/>
        <dbReference type="EC" id="1.8.4.12"/>
    </reaction>
</comment>
<sequence length="198" mass="21791">MKTTNDIQSVTNPVDNNRRRLLTGALAATVLLTSLPWARRASAADPASVRIVVFGDDGQRVGEKTLDKIVKTDAEWQEQLSPAAYRVARQAGTERPYSGDYEKPDAPGIYCCICCDTALFDAATQFHSGTGWPSFWQPIAAPNVTEHVDRTLGMRRTEVVCTRCDAHLGHVFNDGPPPTRLRYCMNAVAMHFVATPQV</sequence>
<accession>A0ABV2AX43</accession>
<organism evidence="7 8">
    <name type="scientific">Salinisphaera dokdonensis CL-ES53</name>
    <dbReference type="NCBI Taxonomy" id="1304272"/>
    <lineage>
        <taxon>Bacteria</taxon>
        <taxon>Pseudomonadati</taxon>
        <taxon>Pseudomonadota</taxon>
        <taxon>Gammaproteobacteria</taxon>
        <taxon>Salinisphaerales</taxon>
        <taxon>Salinisphaeraceae</taxon>
        <taxon>Salinisphaera</taxon>
    </lineage>
</organism>
<dbReference type="InterPro" id="IPR006311">
    <property type="entry name" value="TAT_signal"/>
</dbReference>
<evidence type="ECO:0000313" key="7">
    <source>
        <dbReference type="EMBL" id="MES1928214.1"/>
    </source>
</evidence>